<keyword evidence="3" id="KW-1185">Reference proteome</keyword>
<reference evidence="2 3" key="1">
    <citation type="journal article" date="2014" name="Proc. Natl. Acad. Sci. U.S.A.">
        <title>Trajectory and genomic determinants of fungal-pathogen speciation and host adaptation.</title>
        <authorList>
            <person name="Hu X."/>
            <person name="Xiao G."/>
            <person name="Zheng P."/>
            <person name="Shang Y."/>
            <person name="Su Y."/>
            <person name="Zhang X."/>
            <person name="Liu X."/>
            <person name="Zhan S."/>
            <person name="St Leger R.J."/>
            <person name="Wang C."/>
        </authorList>
    </citation>
    <scope>NUCLEOTIDE SEQUENCE [LARGE SCALE GENOMIC DNA]</scope>
    <source>
        <strain evidence="2 3">ARSEF 977</strain>
    </source>
</reference>
<organism evidence="2 3">
    <name type="scientific">Metarhizium guizhouense (strain ARSEF 977)</name>
    <dbReference type="NCBI Taxonomy" id="1276136"/>
    <lineage>
        <taxon>Eukaryota</taxon>
        <taxon>Fungi</taxon>
        <taxon>Dikarya</taxon>
        <taxon>Ascomycota</taxon>
        <taxon>Pezizomycotina</taxon>
        <taxon>Sordariomycetes</taxon>
        <taxon>Hypocreomycetidae</taxon>
        <taxon>Hypocreales</taxon>
        <taxon>Clavicipitaceae</taxon>
        <taxon>Metarhizium</taxon>
    </lineage>
</organism>
<dbReference type="SUPFAM" id="SSF52047">
    <property type="entry name" value="RNI-like"/>
    <property type="match status" value="1"/>
</dbReference>
<feature type="signal peptide" evidence="1">
    <location>
        <begin position="1"/>
        <end position="21"/>
    </location>
</feature>
<dbReference type="EMBL" id="AZNH01000009">
    <property type="protein sequence ID" value="KID89057.1"/>
    <property type="molecule type" value="Genomic_DNA"/>
</dbReference>
<comment type="caution">
    <text evidence="2">The sequence shown here is derived from an EMBL/GenBank/DDBJ whole genome shotgun (WGS) entry which is preliminary data.</text>
</comment>
<protein>
    <recommendedName>
        <fullName evidence="4">F-box domain-containing protein</fullName>
    </recommendedName>
</protein>
<evidence type="ECO:0000313" key="2">
    <source>
        <dbReference type="EMBL" id="KID89057.1"/>
    </source>
</evidence>
<accession>A0A0B4HAH5</accession>
<dbReference type="HOGENOM" id="CLU_611217_0_0_1"/>
<evidence type="ECO:0000256" key="1">
    <source>
        <dbReference type="SAM" id="SignalP"/>
    </source>
</evidence>
<evidence type="ECO:0000313" key="3">
    <source>
        <dbReference type="Proteomes" id="UP000031192"/>
    </source>
</evidence>
<gene>
    <name evidence="2" type="ORF">MGU_03742</name>
</gene>
<proteinExistence type="predicted"/>
<dbReference type="AlphaFoldDB" id="A0A0B4HAH5"/>
<sequence length="468" mass="53015">MAGIQDVTVEILMIIFDLAIAMQEADCGNPETSSCAIAGDGPAILNLALTCRRFRDVVEQVKFRYLFQYDACPLGPEYMKRHGFMRNPVHWSRGLRNALQRNRKLGKQCRELGVNMTKDQFAGGEEFLRSLEKIVPDLPNMTKLWIGCDFKKTTEMQNTLYPRLLDLVKDMSRLVTVAILKVDHIRELDSLYSIQWPSSVRKLHLGIRSNLKEKSQSDEGQPVSKRVVRFPTTGIYTSGIQMLGQECNITSLSIAGIENLFDFPSVLEGFPNALEELTLLDYSRPTPYIPFSMRFNGHKHSLRALSLVFPAFGVPSTLNVSDCTALEHLGLHYRELKYPSRLEFVACGDAEQFAARILGPRLKRLTWVFHYKNEPGLLETLSVSSHSAREQFHRELAVAAGERAAALEEIHVIWMPRKDLKVQYPDPVKPIVVDKLNLSEKVTLTYSAAGMPDETRLEVSRALLRHRA</sequence>
<dbReference type="OrthoDB" id="4935480at2759"/>
<name>A0A0B4HAH5_METGA</name>
<evidence type="ECO:0008006" key="4">
    <source>
        <dbReference type="Google" id="ProtNLM"/>
    </source>
</evidence>
<feature type="chain" id="PRO_5002090425" description="F-box domain-containing protein" evidence="1">
    <location>
        <begin position="22"/>
        <end position="468"/>
    </location>
</feature>
<keyword evidence="1" id="KW-0732">Signal</keyword>
<dbReference type="Proteomes" id="UP000031192">
    <property type="component" value="Unassembled WGS sequence"/>
</dbReference>